<keyword evidence="1" id="KW-0285">Flavoprotein</keyword>
<gene>
    <name evidence="6" type="ORF">FHR75_003588</name>
</gene>
<dbReference type="Pfam" id="PF00296">
    <property type="entry name" value="Bac_luciferase"/>
    <property type="match status" value="1"/>
</dbReference>
<evidence type="ECO:0000256" key="1">
    <source>
        <dbReference type="ARBA" id="ARBA00022630"/>
    </source>
</evidence>
<dbReference type="GO" id="GO:0008726">
    <property type="term" value="F:alkanesulfonate monooxygenase activity"/>
    <property type="evidence" value="ECO:0007669"/>
    <property type="project" value="TreeGrafter"/>
</dbReference>
<dbReference type="GO" id="GO:0046306">
    <property type="term" value="P:alkanesulfonate catabolic process"/>
    <property type="evidence" value="ECO:0007669"/>
    <property type="project" value="TreeGrafter"/>
</dbReference>
<dbReference type="RefSeq" id="WP_183392481.1">
    <property type="nucleotide sequence ID" value="NZ_JACHVY010000004.1"/>
</dbReference>
<comment type="caution">
    <text evidence="6">The sequence shown here is derived from an EMBL/GenBank/DDBJ whole genome shotgun (WGS) entry which is preliminary data.</text>
</comment>
<dbReference type="EC" id="1.14.99.46" evidence="6"/>
<keyword evidence="3 6" id="KW-0560">Oxidoreductase</keyword>
<dbReference type="CDD" id="cd01094">
    <property type="entry name" value="Alkanesulfonate_monoxygenase"/>
    <property type="match status" value="1"/>
</dbReference>
<feature type="domain" description="Luciferase-like" evidence="5">
    <location>
        <begin position="14"/>
        <end position="330"/>
    </location>
</feature>
<sequence>MTASPASPAAGATEYGIFLPIGNGGWIMSETAPHPRATYAYNREAALTADRLGLDFVMSMAKWRGYGGRTDHWGETLESMTMMSALAEATQRVKVWATVHTNLFHPALVAKMFATLDQVSDGRCGMNVVVGAYEHEFSQMGQWRSDFSHDDRYRYTEEWLHLVQRLWSEDSVTAHGEFFTLDDCQSRPHPSRRPTLVSAGRSEAGLRFQAAHCNGSFLTAEDLPGLRAAGEHVKALAAERGRSLRTYAMLTVVLDETDAAAEARFREHGRGYDAEAITNMKLSWGLPLDRAMSMTAGDEAHEAFQTAVVVGGPASVAEQVLTHVHETGLDGLMLIFPDYLQDLPAFGELVLPTLRAES</sequence>
<reference evidence="6 7" key="1">
    <citation type="submission" date="2020-08" db="EMBL/GenBank/DDBJ databases">
        <title>The Agave Microbiome: Exploring the role of microbial communities in plant adaptations to desert environments.</title>
        <authorList>
            <person name="Partida-Martinez L.P."/>
        </authorList>
    </citation>
    <scope>NUCLEOTIDE SEQUENCE [LARGE SCALE GENOMIC DNA]</scope>
    <source>
        <strain evidence="6 7">AS2.23</strain>
    </source>
</reference>
<dbReference type="InterPro" id="IPR050172">
    <property type="entry name" value="SsuD_RutA_monooxygenase"/>
</dbReference>
<evidence type="ECO:0000313" key="6">
    <source>
        <dbReference type="EMBL" id="MBB2902752.1"/>
    </source>
</evidence>
<evidence type="ECO:0000256" key="4">
    <source>
        <dbReference type="ARBA" id="ARBA00023033"/>
    </source>
</evidence>
<dbReference type="GO" id="GO:0052614">
    <property type="term" value="F:uracil oxygenase activity"/>
    <property type="evidence" value="ECO:0007669"/>
    <property type="project" value="UniProtKB-EC"/>
</dbReference>
<dbReference type="PANTHER" id="PTHR42847">
    <property type="entry name" value="ALKANESULFONATE MONOOXYGENASE"/>
    <property type="match status" value="1"/>
</dbReference>
<dbReference type="AlphaFoldDB" id="A0A7W4TPM3"/>
<name>A0A7W4TPM3_KINRA</name>
<organism evidence="6 7">
    <name type="scientific">Kineococcus radiotolerans</name>
    <dbReference type="NCBI Taxonomy" id="131568"/>
    <lineage>
        <taxon>Bacteria</taxon>
        <taxon>Bacillati</taxon>
        <taxon>Actinomycetota</taxon>
        <taxon>Actinomycetes</taxon>
        <taxon>Kineosporiales</taxon>
        <taxon>Kineosporiaceae</taxon>
        <taxon>Kineococcus</taxon>
    </lineage>
</organism>
<protein>
    <submittedName>
        <fullName evidence="6">Pyrimidine oxygenase</fullName>
        <ecNumber evidence="6">1.14.99.46</ecNumber>
    </submittedName>
</protein>
<proteinExistence type="predicted"/>
<dbReference type="Proteomes" id="UP000533269">
    <property type="component" value="Unassembled WGS sequence"/>
</dbReference>
<dbReference type="Gene3D" id="3.20.20.30">
    <property type="entry name" value="Luciferase-like domain"/>
    <property type="match status" value="1"/>
</dbReference>
<dbReference type="InterPro" id="IPR011251">
    <property type="entry name" value="Luciferase-like_dom"/>
</dbReference>
<dbReference type="PANTHER" id="PTHR42847:SF4">
    <property type="entry name" value="ALKANESULFONATE MONOOXYGENASE-RELATED"/>
    <property type="match status" value="1"/>
</dbReference>
<dbReference type="EMBL" id="JACHVY010000004">
    <property type="protein sequence ID" value="MBB2902752.1"/>
    <property type="molecule type" value="Genomic_DNA"/>
</dbReference>
<keyword evidence="2" id="KW-0288">FMN</keyword>
<evidence type="ECO:0000256" key="2">
    <source>
        <dbReference type="ARBA" id="ARBA00022643"/>
    </source>
</evidence>
<evidence type="ECO:0000313" key="7">
    <source>
        <dbReference type="Proteomes" id="UP000533269"/>
    </source>
</evidence>
<accession>A0A7W4TPM3</accession>
<keyword evidence="4" id="KW-0503">Monooxygenase</keyword>
<reference evidence="6 7" key="2">
    <citation type="submission" date="2020-08" db="EMBL/GenBank/DDBJ databases">
        <authorList>
            <person name="Partida-Martinez L."/>
            <person name="Huntemann M."/>
            <person name="Clum A."/>
            <person name="Wang J."/>
            <person name="Palaniappan K."/>
            <person name="Ritter S."/>
            <person name="Chen I.-M."/>
            <person name="Stamatis D."/>
            <person name="Reddy T."/>
            <person name="O'Malley R."/>
            <person name="Daum C."/>
            <person name="Shapiro N."/>
            <person name="Ivanova N."/>
            <person name="Kyrpides N."/>
            <person name="Woyke T."/>
        </authorList>
    </citation>
    <scope>NUCLEOTIDE SEQUENCE [LARGE SCALE GENOMIC DNA]</scope>
    <source>
        <strain evidence="6 7">AS2.23</strain>
    </source>
</reference>
<dbReference type="SUPFAM" id="SSF51679">
    <property type="entry name" value="Bacterial luciferase-like"/>
    <property type="match status" value="1"/>
</dbReference>
<evidence type="ECO:0000259" key="5">
    <source>
        <dbReference type="Pfam" id="PF00296"/>
    </source>
</evidence>
<evidence type="ECO:0000256" key="3">
    <source>
        <dbReference type="ARBA" id="ARBA00023002"/>
    </source>
</evidence>
<dbReference type="InterPro" id="IPR036661">
    <property type="entry name" value="Luciferase-like_sf"/>
</dbReference>